<organism evidence="1 2">
    <name type="scientific">Trichonephila clavipes</name>
    <name type="common">Golden silk orbweaver</name>
    <name type="synonym">Nephila clavipes</name>
    <dbReference type="NCBI Taxonomy" id="2585209"/>
    <lineage>
        <taxon>Eukaryota</taxon>
        <taxon>Metazoa</taxon>
        <taxon>Ecdysozoa</taxon>
        <taxon>Arthropoda</taxon>
        <taxon>Chelicerata</taxon>
        <taxon>Arachnida</taxon>
        <taxon>Araneae</taxon>
        <taxon>Araneomorphae</taxon>
        <taxon>Entelegynae</taxon>
        <taxon>Araneoidea</taxon>
        <taxon>Nephilidae</taxon>
        <taxon>Trichonephila</taxon>
    </lineage>
</organism>
<comment type="caution">
    <text evidence="1">The sequence shown here is derived from an EMBL/GenBank/DDBJ whole genome shotgun (WGS) entry which is preliminary data.</text>
</comment>
<dbReference type="AlphaFoldDB" id="A0A8X6RBE1"/>
<reference evidence="1" key="1">
    <citation type="submission" date="2020-08" db="EMBL/GenBank/DDBJ databases">
        <title>Multicomponent nature underlies the extraordinary mechanical properties of spider dragline silk.</title>
        <authorList>
            <person name="Kono N."/>
            <person name="Nakamura H."/>
            <person name="Mori M."/>
            <person name="Yoshida Y."/>
            <person name="Ohtoshi R."/>
            <person name="Malay A.D."/>
            <person name="Moran D.A.P."/>
            <person name="Tomita M."/>
            <person name="Numata K."/>
            <person name="Arakawa K."/>
        </authorList>
    </citation>
    <scope>NUCLEOTIDE SEQUENCE</scope>
</reference>
<sequence length="125" mass="14550">MTHRLVPYIPSFHNTPMTNEVRTQLNCLRQCQFKLISNPGRRSMDRLGIGGSNPAYLCLSGAPAPSTQWINRHWPKVQFFESSRIYSRNELSLCERRSSIFCKREEELDFLPNKNTNNGHLDSMY</sequence>
<accession>A0A8X6RBE1</accession>
<evidence type="ECO:0000313" key="1">
    <source>
        <dbReference type="EMBL" id="GFX91000.1"/>
    </source>
</evidence>
<dbReference type="Proteomes" id="UP000887159">
    <property type="component" value="Unassembled WGS sequence"/>
</dbReference>
<evidence type="ECO:0000313" key="2">
    <source>
        <dbReference type="Proteomes" id="UP000887159"/>
    </source>
</evidence>
<gene>
    <name evidence="1" type="ORF">TNCV_2282921</name>
</gene>
<proteinExistence type="predicted"/>
<name>A0A8X6RBE1_TRICX</name>
<dbReference type="EMBL" id="BMAU01021114">
    <property type="protein sequence ID" value="GFX91000.1"/>
    <property type="molecule type" value="Genomic_DNA"/>
</dbReference>
<keyword evidence="2" id="KW-1185">Reference proteome</keyword>
<protein>
    <submittedName>
        <fullName evidence="1">Uncharacterized protein</fullName>
    </submittedName>
</protein>